<comment type="caution">
    <text evidence="2">The sequence shown here is derived from an EMBL/GenBank/DDBJ whole genome shotgun (WGS) entry which is preliminary data.</text>
</comment>
<accession>A0ABR2N5Z3</accession>
<evidence type="ECO:0000313" key="3">
    <source>
        <dbReference type="Proteomes" id="UP001396334"/>
    </source>
</evidence>
<evidence type="ECO:0000313" key="2">
    <source>
        <dbReference type="EMBL" id="KAK8971578.1"/>
    </source>
</evidence>
<dbReference type="EMBL" id="JBBPBN010000244">
    <property type="protein sequence ID" value="KAK8971578.1"/>
    <property type="molecule type" value="Genomic_DNA"/>
</dbReference>
<proteinExistence type="predicted"/>
<gene>
    <name evidence="2" type="ORF">V6N11_005036</name>
</gene>
<sequence>MEFVGGLEIWSNLYQDLCGSIRCKENRHETRETEITKAILNNAFIVIQKKEAEAKNVHATSSIAKGKSKAFVGEFYELAHETYQKTGTILEALDHIEPNNYRLDFPNASLTVSSGKSEEVGGCYPIWYGVQWINVATSLTFSRDASNKKKKKKKKKHSHGWGHNTSHKRERIRERGMSPPTWLFSVQTRGPHVH</sequence>
<organism evidence="2 3">
    <name type="scientific">Hibiscus sabdariffa</name>
    <name type="common">roselle</name>
    <dbReference type="NCBI Taxonomy" id="183260"/>
    <lineage>
        <taxon>Eukaryota</taxon>
        <taxon>Viridiplantae</taxon>
        <taxon>Streptophyta</taxon>
        <taxon>Embryophyta</taxon>
        <taxon>Tracheophyta</taxon>
        <taxon>Spermatophyta</taxon>
        <taxon>Magnoliopsida</taxon>
        <taxon>eudicotyledons</taxon>
        <taxon>Gunneridae</taxon>
        <taxon>Pentapetalae</taxon>
        <taxon>rosids</taxon>
        <taxon>malvids</taxon>
        <taxon>Malvales</taxon>
        <taxon>Malvaceae</taxon>
        <taxon>Malvoideae</taxon>
        <taxon>Hibiscus</taxon>
    </lineage>
</organism>
<protein>
    <submittedName>
        <fullName evidence="2">Uncharacterized protein</fullName>
    </submittedName>
</protein>
<evidence type="ECO:0000256" key="1">
    <source>
        <dbReference type="SAM" id="MobiDB-lite"/>
    </source>
</evidence>
<keyword evidence="3" id="KW-1185">Reference proteome</keyword>
<reference evidence="2 3" key="1">
    <citation type="journal article" date="2024" name="G3 (Bethesda)">
        <title>Genome assembly of Hibiscus sabdariffa L. provides insights into metabolisms of medicinal natural products.</title>
        <authorList>
            <person name="Kim T."/>
        </authorList>
    </citation>
    <scope>NUCLEOTIDE SEQUENCE [LARGE SCALE GENOMIC DNA]</scope>
    <source>
        <strain evidence="2">TK-2024</strain>
        <tissue evidence="2">Old leaves</tissue>
    </source>
</reference>
<feature type="region of interest" description="Disordered" evidence="1">
    <location>
        <begin position="144"/>
        <end position="194"/>
    </location>
</feature>
<name>A0ABR2N5Z3_9ROSI</name>
<dbReference type="Proteomes" id="UP001396334">
    <property type="component" value="Unassembled WGS sequence"/>
</dbReference>
<feature type="compositionally biased region" description="Basic residues" evidence="1">
    <location>
        <begin position="148"/>
        <end position="170"/>
    </location>
</feature>